<evidence type="ECO:0000259" key="20">
    <source>
        <dbReference type="Pfam" id="PF17900"/>
    </source>
</evidence>
<dbReference type="InterPro" id="IPR050344">
    <property type="entry name" value="Peptidase_M1_aminopeptidases"/>
</dbReference>
<dbReference type="OMA" id="MDSFPLY"/>
<dbReference type="InterPro" id="IPR042097">
    <property type="entry name" value="Aminopeptidase_N-like_N_sf"/>
</dbReference>
<feature type="binding site" evidence="16">
    <location>
        <position position="372"/>
    </location>
    <ligand>
        <name>Zn(2+)</name>
        <dbReference type="ChEBI" id="CHEBI:29105"/>
        <note>catalytic</note>
    </ligand>
</feature>
<dbReference type="Gene3D" id="2.60.40.1730">
    <property type="entry name" value="tricorn interacting facor f3 domain"/>
    <property type="match status" value="1"/>
</dbReference>
<evidence type="ECO:0000259" key="19">
    <source>
        <dbReference type="Pfam" id="PF01433"/>
    </source>
</evidence>
<reference evidence="21 22" key="1">
    <citation type="submission" date="2013-11" db="EMBL/GenBank/DDBJ databases">
        <title>Genome sequencing of Stegodyphus mimosarum.</title>
        <authorList>
            <person name="Bechsgaard J."/>
        </authorList>
    </citation>
    <scope>NUCLEOTIDE SEQUENCE [LARGE SCALE GENOMIC DNA]</scope>
</reference>
<dbReference type="OrthoDB" id="510539at2759"/>
<feature type="site" description="Transition state stabilizer" evidence="17">
    <location>
        <position position="454"/>
    </location>
</feature>
<dbReference type="FunFam" id="2.60.40.1730:FF:000012">
    <property type="entry name" value="Aminopeptidase N"/>
    <property type="match status" value="1"/>
</dbReference>
<dbReference type="PRINTS" id="PR00756">
    <property type="entry name" value="ALADIPTASE"/>
</dbReference>
<keyword evidence="4 21" id="KW-0031">Aminopeptidase</keyword>
<gene>
    <name evidence="21" type="ORF">X975_05774</name>
</gene>
<feature type="non-terminal residue" evidence="21">
    <location>
        <position position="497"/>
    </location>
</feature>
<feature type="binding site" evidence="16">
    <location>
        <position position="391"/>
    </location>
    <ligand>
        <name>Zn(2+)</name>
        <dbReference type="ChEBI" id="CHEBI:29105"/>
        <note>catalytic</note>
    </ligand>
</feature>
<keyword evidence="5" id="KW-0645">Protease</keyword>
<comment type="subcellular location">
    <subcellularLocation>
        <location evidence="2">Cell membrane</location>
        <topology evidence="2">Lipid-anchor</topology>
        <topology evidence="2">GPI-anchor</topology>
    </subcellularLocation>
    <subcellularLocation>
        <location evidence="1">Membrane</location>
        <topology evidence="1">Single-pass type II membrane protein</topology>
    </subcellularLocation>
</comment>
<dbReference type="PANTHER" id="PTHR11533">
    <property type="entry name" value="PROTEASE M1 ZINC METALLOPROTEASE"/>
    <property type="match status" value="1"/>
</dbReference>
<keyword evidence="12" id="KW-0482">Metalloprotease</keyword>
<dbReference type="GO" id="GO:0043171">
    <property type="term" value="P:peptide catabolic process"/>
    <property type="evidence" value="ECO:0007669"/>
    <property type="project" value="TreeGrafter"/>
</dbReference>
<dbReference type="GO" id="GO:0005886">
    <property type="term" value="C:plasma membrane"/>
    <property type="evidence" value="ECO:0007669"/>
    <property type="project" value="UniProtKB-SubCell"/>
</dbReference>
<keyword evidence="13 18" id="KW-0472">Membrane</keyword>
<dbReference type="GO" id="GO:0042277">
    <property type="term" value="F:peptide binding"/>
    <property type="evidence" value="ECO:0007669"/>
    <property type="project" value="TreeGrafter"/>
</dbReference>
<evidence type="ECO:0000256" key="17">
    <source>
        <dbReference type="PIRSR" id="PIRSR634016-4"/>
    </source>
</evidence>
<evidence type="ECO:0000256" key="3">
    <source>
        <dbReference type="ARBA" id="ARBA00010136"/>
    </source>
</evidence>
<keyword evidence="11 18" id="KW-1133">Transmembrane helix</keyword>
<dbReference type="MEROPS" id="M01.A09"/>
<dbReference type="GO" id="GO:0005737">
    <property type="term" value="C:cytoplasm"/>
    <property type="evidence" value="ECO:0007669"/>
    <property type="project" value="TreeGrafter"/>
</dbReference>
<evidence type="ECO:0000256" key="2">
    <source>
        <dbReference type="ARBA" id="ARBA00004609"/>
    </source>
</evidence>
<dbReference type="InterPro" id="IPR027268">
    <property type="entry name" value="Peptidase_M4/M1_CTD_sf"/>
</dbReference>
<dbReference type="GO" id="GO:0005615">
    <property type="term" value="C:extracellular space"/>
    <property type="evidence" value="ECO:0007669"/>
    <property type="project" value="TreeGrafter"/>
</dbReference>
<evidence type="ECO:0000256" key="6">
    <source>
        <dbReference type="ARBA" id="ARBA00022692"/>
    </source>
</evidence>
<dbReference type="CDD" id="cd09601">
    <property type="entry name" value="M1_APN-Q_like"/>
    <property type="match status" value="1"/>
</dbReference>
<name>A0A087SUR0_STEMI</name>
<dbReference type="InterPro" id="IPR045357">
    <property type="entry name" value="Aminopeptidase_N-like_N"/>
</dbReference>
<evidence type="ECO:0000256" key="13">
    <source>
        <dbReference type="ARBA" id="ARBA00023136"/>
    </source>
</evidence>
<protein>
    <submittedName>
        <fullName evidence="21">Aminopeptidase N</fullName>
    </submittedName>
</protein>
<evidence type="ECO:0000256" key="8">
    <source>
        <dbReference type="ARBA" id="ARBA00022801"/>
    </source>
</evidence>
<evidence type="ECO:0000256" key="5">
    <source>
        <dbReference type="ARBA" id="ARBA00022670"/>
    </source>
</evidence>
<dbReference type="GO" id="GO:0070006">
    <property type="term" value="F:metalloaminopeptidase activity"/>
    <property type="evidence" value="ECO:0007669"/>
    <property type="project" value="TreeGrafter"/>
</dbReference>
<dbReference type="SUPFAM" id="SSF55486">
    <property type="entry name" value="Metalloproteases ('zincins'), catalytic domain"/>
    <property type="match status" value="1"/>
</dbReference>
<proteinExistence type="inferred from homology"/>
<feature type="domain" description="Peptidase M1 membrane alanine aminopeptidase" evidence="19">
    <location>
        <begin position="296"/>
        <end position="496"/>
    </location>
</feature>
<evidence type="ECO:0000256" key="12">
    <source>
        <dbReference type="ARBA" id="ARBA00023049"/>
    </source>
</evidence>
<keyword evidence="6 18" id="KW-0812">Transmembrane</keyword>
<evidence type="ECO:0000256" key="10">
    <source>
        <dbReference type="ARBA" id="ARBA00022968"/>
    </source>
</evidence>
<evidence type="ECO:0000256" key="4">
    <source>
        <dbReference type="ARBA" id="ARBA00022438"/>
    </source>
</evidence>
<dbReference type="InterPro" id="IPR001930">
    <property type="entry name" value="Peptidase_M1"/>
</dbReference>
<comment type="cofactor">
    <cofactor evidence="16">
        <name>Zn(2+)</name>
        <dbReference type="ChEBI" id="CHEBI:29105"/>
    </cofactor>
    <text evidence="16">Binds 1 zinc ion per subunit.</text>
</comment>
<feature type="binding site" evidence="16">
    <location>
        <position position="368"/>
    </location>
    <ligand>
        <name>Zn(2+)</name>
        <dbReference type="ChEBI" id="CHEBI:29105"/>
        <note>catalytic</note>
    </ligand>
</feature>
<dbReference type="AlphaFoldDB" id="A0A087SUR0"/>
<dbReference type="STRING" id="407821.A0A087SUR0"/>
<dbReference type="InterPro" id="IPR034016">
    <property type="entry name" value="M1_APN-typ"/>
</dbReference>
<feature type="transmembrane region" description="Helical" evidence="18">
    <location>
        <begin position="23"/>
        <end position="46"/>
    </location>
</feature>
<evidence type="ECO:0000256" key="11">
    <source>
        <dbReference type="ARBA" id="ARBA00022989"/>
    </source>
</evidence>
<sequence length="497" mass="57102">MDQSKTANNLSFKQRKGCFLQRWVLVLLAAVAICCVLLVGLLVGYLTPCGSSPRSEAQVENKEVARKELPYVLLPKSIIPEHYDVELQPFILPGNFTFNGKVRVQIRVLEETDNVTLHINNITVNEASIRLSGVDAPGIAKTSEDLERQFYILHLKGKLRTGQSYEVYMEFLGCLNDQLAGFYRSSYKDEEGQTRWLATTQFQATDARRAFPCFDEPALKATFNITIVHWANMTSLSNMPIYKTERRDNIWTADYFETTVRMSTYLLAFIVSDFKSRSTPEFSVWSREAVLNTSTYALEVGPKILKFYESFFNVKYPLPKTDMVAIPDFNAGAMENWGLITYRETALLYDPRYSSASNKQRVIVVISHELAHQWFGNLVTPKWWDDLWLNEGFASYVEYLGVNAVHPDWMMDQQFVLEDLQDVMDLDCLKTSHPISIPVRHPDEINEIFDRISYEKGASIIRMMKYFLGDKDFGTGLTNYLNAKKFDNAVQDDLWAH</sequence>
<keyword evidence="14" id="KW-0325">Glycoprotein</keyword>
<evidence type="ECO:0000256" key="15">
    <source>
        <dbReference type="PIRSR" id="PIRSR634016-1"/>
    </source>
</evidence>
<evidence type="ECO:0000313" key="22">
    <source>
        <dbReference type="Proteomes" id="UP000054359"/>
    </source>
</evidence>
<keyword evidence="7 16" id="KW-0479">Metal-binding</keyword>
<comment type="similarity">
    <text evidence="3">Belongs to the peptidase M1 family.</text>
</comment>
<dbReference type="Pfam" id="PF17900">
    <property type="entry name" value="Peptidase_M1_N"/>
    <property type="match status" value="1"/>
</dbReference>
<dbReference type="Gene3D" id="1.10.390.10">
    <property type="entry name" value="Neutral Protease Domain 2"/>
    <property type="match status" value="1"/>
</dbReference>
<keyword evidence="22" id="KW-1185">Reference proteome</keyword>
<evidence type="ECO:0000313" key="21">
    <source>
        <dbReference type="EMBL" id="KFM56599.1"/>
    </source>
</evidence>
<dbReference type="Pfam" id="PF01433">
    <property type="entry name" value="Peptidase_M1"/>
    <property type="match status" value="1"/>
</dbReference>
<evidence type="ECO:0000256" key="7">
    <source>
        <dbReference type="ARBA" id="ARBA00022723"/>
    </source>
</evidence>
<dbReference type="GO" id="GO:0006508">
    <property type="term" value="P:proteolysis"/>
    <property type="evidence" value="ECO:0007669"/>
    <property type="project" value="UniProtKB-KW"/>
</dbReference>
<dbReference type="GO" id="GO:0008270">
    <property type="term" value="F:zinc ion binding"/>
    <property type="evidence" value="ECO:0007669"/>
    <property type="project" value="InterPro"/>
</dbReference>
<dbReference type="SUPFAM" id="SSF63737">
    <property type="entry name" value="Leukotriene A4 hydrolase N-terminal domain"/>
    <property type="match status" value="1"/>
</dbReference>
<keyword evidence="9 16" id="KW-0862">Zinc</keyword>
<dbReference type="InterPro" id="IPR014782">
    <property type="entry name" value="Peptidase_M1_dom"/>
</dbReference>
<evidence type="ECO:0000256" key="16">
    <source>
        <dbReference type="PIRSR" id="PIRSR634016-3"/>
    </source>
</evidence>
<organism evidence="21 22">
    <name type="scientific">Stegodyphus mimosarum</name>
    <name type="common">African social velvet spider</name>
    <dbReference type="NCBI Taxonomy" id="407821"/>
    <lineage>
        <taxon>Eukaryota</taxon>
        <taxon>Metazoa</taxon>
        <taxon>Ecdysozoa</taxon>
        <taxon>Arthropoda</taxon>
        <taxon>Chelicerata</taxon>
        <taxon>Arachnida</taxon>
        <taxon>Araneae</taxon>
        <taxon>Araneomorphae</taxon>
        <taxon>Entelegynae</taxon>
        <taxon>Eresoidea</taxon>
        <taxon>Eresidae</taxon>
        <taxon>Stegodyphus</taxon>
    </lineage>
</organism>
<dbReference type="FunFam" id="1.10.390.10:FF:000001">
    <property type="entry name" value="Aminopeptidase"/>
    <property type="match status" value="1"/>
</dbReference>
<evidence type="ECO:0000256" key="18">
    <source>
        <dbReference type="SAM" id="Phobius"/>
    </source>
</evidence>
<dbReference type="EMBL" id="KK112045">
    <property type="protein sequence ID" value="KFM56599.1"/>
    <property type="molecule type" value="Genomic_DNA"/>
</dbReference>
<dbReference type="PANTHER" id="PTHR11533:SF294">
    <property type="entry name" value="THYROTROPIN-RELEASING HORMONE-DEGRADING ECTOENZYME"/>
    <property type="match status" value="1"/>
</dbReference>
<evidence type="ECO:0000256" key="14">
    <source>
        <dbReference type="ARBA" id="ARBA00023180"/>
    </source>
</evidence>
<dbReference type="Proteomes" id="UP000054359">
    <property type="component" value="Unassembled WGS sequence"/>
</dbReference>
<evidence type="ECO:0000256" key="9">
    <source>
        <dbReference type="ARBA" id="ARBA00022833"/>
    </source>
</evidence>
<feature type="domain" description="Aminopeptidase N-like N-terminal" evidence="20">
    <location>
        <begin position="80"/>
        <end position="266"/>
    </location>
</feature>
<feature type="active site" description="Proton acceptor" evidence="15">
    <location>
        <position position="369"/>
    </location>
</feature>
<evidence type="ECO:0000256" key="1">
    <source>
        <dbReference type="ARBA" id="ARBA00004606"/>
    </source>
</evidence>
<keyword evidence="8" id="KW-0378">Hydrolase</keyword>
<keyword evidence="10" id="KW-0735">Signal-anchor</keyword>
<accession>A0A087SUR0</accession>